<proteinExistence type="predicted"/>
<dbReference type="AlphaFoldDB" id="A0A5B7EY75"/>
<accession>A0A5B7EY75</accession>
<name>A0A5B7EY75_PORTR</name>
<evidence type="ECO:0000313" key="3">
    <source>
        <dbReference type="Proteomes" id="UP000324222"/>
    </source>
</evidence>
<keyword evidence="3" id="KW-1185">Reference proteome</keyword>
<dbReference type="EMBL" id="VSRR010003892">
    <property type="protein sequence ID" value="MPC37813.1"/>
    <property type="molecule type" value="Genomic_DNA"/>
</dbReference>
<evidence type="ECO:0000313" key="2">
    <source>
        <dbReference type="EMBL" id="MPC37813.1"/>
    </source>
</evidence>
<comment type="caution">
    <text evidence="2">The sequence shown here is derived from an EMBL/GenBank/DDBJ whole genome shotgun (WGS) entry which is preliminary data.</text>
</comment>
<feature type="compositionally biased region" description="Low complexity" evidence="1">
    <location>
        <begin position="19"/>
        <end position="31"/>
    </location>
</feature>
<dbReference type="Proteomes" id="UP000324222">
    <property type="component" value="Unassembled WGS sequence"/>
</dbReference>
<reference evidence="2 3" key="1">
    <citation type="submission" date="2019-05" db="EMBL/GenBank/DDBJ databases">
        <title>Another draft genome of Portunus trituberculatus and its Hox gene families provides insights of decapod evolution.</title>
        <authorList>
            <person name="Jeong J.-H."/>
            <person name="Song I."/>
            <person name="Kim S."/>
            <person name="Choi T."/>
            <person name="Kim D."/>
            <person name="Ryu S."/>
            <person name="Kim W."/>
        </authorList>
    </citation>
    <scope>NUCLEOTIDE SEQUENCE [LARGE SCALE GENOMIC DNA]</scope>
    <source>
        <tissue evidence="2">Muscle</tissue>
    </source>
</reference>
<evidence type="ECO:0000256" key="1">
    <source>
        <dbReference type="SAM" id="MobiDB-lite"/>
    </source>
</evidence>
<gene>
    <name evidence="2" type="ORF">E2C01_031306</name>
</gene>
<protein>
    <submittedName>
        <fullName evidence="2">Uncharacterized protein</fullName>
    </submittedName>
</protein>
<feature type="region of interest" description="Disordered" evidence="1">
    <location>
        <begin position="17"/>
        <end position="63"/>
    </location>
</feature>
<sequence length="82" mass="9040">MPSGARCLGFTNLPQSYVPSAASSSDPRPASQLTRHRRPLHPSTPSFALQPSTTSLRSSRRHSTLQRWLIAGLSLSDQSPWR</sequence>
<organism evidence="2 3">
    <name type="scientific">Portunus trituberculatus</name>
    <name type="common">Swimming crab</name>
    <name type="synonym">Neptunus trituberculatus</name>
    <dbReference type="NCBI Taxonomy" id="210409"/>
    <lineage>
        <taxon>Eukaryota</taxon>
        <taxon>Metazoa</taxon>
        <taxon>Ecdysozoa</taxon>
        <taxon>Arthropoda</taxon>
        <taxon>Crustacea</taxon>
        <taxon>Multicrustacea</taxon>
        <taxon>Malacostraca</taxon>
        <taxon>Eumalacostraca</taxon>
        <taxon>Eucarida</taxon>
        <taxon>Decapoda</taxon>
        <taxon>Pleocyemata</taxon>
        <taxon>Brachyura</taxon>
        <taxon>Eubrachyura</taxon>
        <taxon>Portunoidea</taxon>
        <taxon>Portunidae</taxon>
        <taxon>Portuninae</taxon>
        <taxon>Portunus</taxon>
    </lineage>
</organism>